<evidence type="ECO:0000313" key="1">
    <source>
        <dbReference type="Proteomes" id="UP000694850"/>
    </source>
</evidence>
<dbReference type="Proteomes" id="UP000694850">
    <property type="component" value="Unplaced"/>
</dbReference>
<keyword evidence="1" id="KW-1185">Reference proteome</keyword>
<dbReference type="RefSeq" id="XP_042636378.1">
    <property type="nucleotide sequence ID" value="XM_042780444.1"/>
</dbReference>
<evidence type="ECO:0000313" key="2">
    <source>
        <dbReference type="RefSeq" id="XP_042636378.1"/>
    </source>
</evidence>
<proteinExistence type="predicted"/>
<accession>A0AC54Z556</accession>
<reference evidence="2" key="1">
    <citation type="submission" date="2025-08" db="UniProtKB">
        <authorList>
            <consortium name="RefSeq"/>
        </authorList>
    </citation>
    <scope>IDENTIFICATION</scope>
</reference>
<name>A0AC54Z556_ORYAF</name>
<sequence>MVHVLTFVCQEYSSKLRAQRHPSDSKAQRLLLEVLLMGVTPAPSGSKVLSLLSSQVTNGSGVQNEHITNLLLFSFLKSCSNCNFHNELEALSHELFEPLNQGVEEYEELQTDGNRSSHFHVGIIEAGAADSESQEEAIQIIAVRLAQIGDEMERRVQPNLIQNLARHFMNMNLTEEDRRRYLEAALEQALQTCPMDMDLEKAKLMLTMLLAKKVADHMPSLLHDVFHTTVNFINQNLLTYVRNLARNVRTTDIRPIAFLKSP</sequence>
<gene>
    <name evidence="2" type="primary">BID</name>
</gene>
<protein>
    <submittedName>
        <fullName evidence="2">BH3-interacting domain death agonist</fullName>
    </submittedName>
</protein>
<organism evidence="1 2">
    <name type="scientific">Orycteropus afer afer</name>
    <dbReference type="NCBI Taxonomy" id="1230840"/>
    <lineage>
        <taxon>Eukaryota</taxon>
        <taxon>Metazoa</taxon>
        <taxon>Chordata</taxon>
        <taxon>Craniata</taxon>
        <taxon>Vertebrata</taxon>
        <taxon>Euteleostomi</taxon>
        <taxon>Mammalia</taxon>
        <taxon>Eutheria</taxon>
        <taxon>Afrotheria</taxon>
        <taxon>Tubulidentata</taxon>
        <taxon>Orycteropodidae</taxon>
        <taxon>Orycteropus</taxon>
    </lineage>
</organism>